<evidence type="ECO:0000313" key="1">
    <source>
        <dbReference type="EMBL" id="SIS91711.1"/>
    </source>
</evidence>
<protein>
    <submittedName>
        <fullName evidence="1">Uncharacterized protein</fullName>
    </submittedName>
</protein>
<organism evidence="1 2">
    <name type="scientific">Chryseobacterium piscicola</name>
    <dbReference type="NCBI Taxonomy" id="551459"/>
    <lineage>
        <taxon>Bacteria</taxon>
        <taxon>Pseudomonadati</taxon>
        <taxon>Bacteroidota</taxon>
        <taxon>Flavobacteriia</taxon>
        <taxon>Flavobacteriales</taxon>
        <taxon>Weeksellaceae</taxon>
        <taxon>Chryseobacterium group</taxon>
        <taxon>Chryseobacterium</taxon>
    </lineage>
</organism>
<dbReference type="Proteomes" id="UP000186246">
    <property type="component" value="Unassembled WGS sequence"/>
</dbReference>
<accession>A0A1N7N0J4</accession>
<evidence type="ECO:0000313" key="2">
    <source>
        <dbReference type="Proteomes" id="UP000186246"/>
    </source>
</evidence>
<dbReference type="EMBL" id="FTOJ01000006">
    <property type="protein sequence ID" value="SIS91711.1"/>
    <property type="molecule type" value="Genomic_DNA"/>
</dbReference>
<dbReference type="STRING" id="551459.SAMN05421796_10674"/>
<name>A0A1N7N0J4_9FLAO</name>
<proteinExistence type="predicted"/>
<gene>
    <name evidence="1" type="ORF">SAMN05421796_10674</name>
</gene>
<sequence>MMSIFNFFSNLFSKKNNFPNATDLETFQPLTDDNLDGWEKEQLLRTNELEIKVKDRFVNLIRSKNNRLKFSWDSGNDEAFLNFEGYENTFDNEEFWELEEYLILKLEIPDAGEFEMHGEGFLMIENNKVVANFWSTLRFMEDYDEEKEEEIWSEAETEKKIEKLFQI</sequence>
<reference evidence="2" key="1">
    <citation type="submission" date="2017-01" db="EMBL/GenBank/DDBJ databases">
        <authorList>
            <person name="Varghese N."/>
            <person name="Submissions S."/>
        </authorList>
    </citation>
    <scope>NUCLEOTIDE SEQUENCE [LARGE SCALE GENOMIC DNA]</scope>
    <source>
        <strain evidence="2">DSM 21068</strain>
    </source>
</reference>
<dbReference type="AlphaFoldDB" id="A0A1N7N0J4"/>